<name>A0A2H9ZX53_9ASPA</name>
<evidence type="ECO:0000313" key="1">
    <source>
        <dbReference type="EMBL" id="PKA47879.1"/>
    </source>
</evidence>
<dbReference type="Proteomes" id="UP000236161">
    <property type="component" value="Unassembled WGS sequence"/>
</dbReference>
<proteinExistence type="predicted"/>
<sequence>MLIRSTFQNSIVFLHSVRTLTKLQILILIYLWNMILRQVEMLALALAHQLNVQVSLTSLGRNAIRYESFFIYKLNQIAIQRNLNMSLFVKFVKINIHTNKVVPVVGLVYLRST</sequence>
<evidence type="ECO:0000313" key="2">
    <source>
        <dbReference type="Proteomes" id="UP000236161"/>
    </source>
</evidence>
<protein>
    <submittedName>
        <fullName evidence="1">Uncharacterized protein</fullName>
    </submittedName>
</protein>
<dbReference type="AlphaFoldDB" id="A0A2H9ZX53"/>
<accession>A0A2H9ZX53</accession>
<keyword evidence="2" id="KW-1185">Reference proteome</keyword>
<gene>
    <name evidence="1" type="ORF">AXF42_Ash019890</name>
</gene>
<dbReference type="EMBL" id="KZ453045">
    <property type="protein sequence ID" value="PKA47879.1"/>
    <property type="molecule type" value="Genomic_DNA"/>
</dbReference>
<reference evidence="1 2" key="1">
    <citation type="journal article" date="2017" name="Nature">
        <title>The Apostasia genome and the evolution of orchids.</title>
        <authorList>
            <person name="Zhang G.Q."/>
            <person name="Liu K.W."/>
            <person name="Li Z."/>
            <person name="Lohaus R."/>
            <person name="Hsiao Y.Y."/>
            <person name="Niu S.C."/>
            <person name="Wang J.Y."/>
            <person name="Lin Y.C."/>
            <person name="Xu Q."/>
            <person name="Chen L.J."/>
            <person name="Yoshida K."/>
            <person name="Fujiwara S."/>
            <person name="Wang Z.W."/>
            <person name="Zhang Y.Q."/>
            <person name="Mitsuda N."/>
            <person name="Wang M."/>
            <person name="Liu G.H."/>
            <person name="Pecoraro L."/>
            <person name="Huang H.X."/>
            <person name="Xiao X.J."/>
            <person name="Lin M."/>
            <person name="Wu X.Y."/>
            <person name="Wu W.L."/>
            <person name="Chen Y.Y."/>
            <person name="Chang S.B."/>
            <person name="Sakamoto S."/>
            <person name="Ohme-Takagi M."/>
            <person name="Yagi M."/>
            <person name="Zeng S.J."/>
            <person name="Shen C.Y."/>
            <person name="Yeh C.M."/>
            <person name="Luo Y.B."/>
            <person name="Tsai W.C."/>
            <person name="Van de Peer Y."/>
            <person name="Liu Z.J."/>
        </authorList>
    </citation>
    <scope>NUCLEOTIDE SEQUENCE [LARGE SCALE GENOMIC DNA]</scope>
    <source>
        <strain evidence="2">cv. Shenzhen</strain>
        <tissue evidence="1">Stem</tissue>
    </source>
</reference>
<organism evidence="1 2">
    <name type="scientific">Apostasia shenzhenica</name>
    <dbReference type="NCBI Taxonomy" id="1088818"/>
    <lineage>
        <taxon>Eukaryota</taxon>
        <taxon>Viridiplantae</taxon>
        <taxon>Streptophyta</taxon>
        <taxon>Embryophyta</taxon>
        <taxon>Tracheophyta</taxon>
        <taxon>Spermatophyta</taxon>
        <taxon>Magnoliopsida</taxon>
        <taxon>Liliopsida</taxon>
        <taxon>Asparagales</taxon>
        <taxon>Orchidaceae</taxon>
        <taxon>Apostasioideae</taxon>
        <taxon>Apostasia</taxon>
    </lineage>
</organism>